<dbReference type="EMBL" id="ML742150">
    <property type="protein sequence ID" value="KAE8148675.1"/>
    <property type="molecule type" value="Genomic_DNA"/>
</dbReference>
<gene>
    <name evidence="2" type="ORF">BDV25DRAFT_157791</name>
</gene>
<dbReference type="SUPFAM" id="SSF54427">
    <property type="entry name" value="NTF2-like"/>
    <property type="match status" value="1"/>
</dbReference>
<dbReference type="Proteomes" id="UP000325780">
    <property type="component" value="Unassembled WGS sequence"/>
</dbReference>
<evidence type="ECO:0000259" key="1">
    <source>
        <dbReference type="Pfam" id="PF13577"/>
    </source>
</evidence>
<keyword evidence="3" id="KW-1185">Reference proteome</keyword>
<protein>
    <recommendedName>
        <fullName evidence="1">SnoaL-like domain-containing protein</fullName>
    </recommendedName>
</protein>
<proteinExistence type="predicted"/>
<dbReference type="Gene3D" id="3.10.450.50">
    <property type="match status" value="1"/>
</dbReference>
<accession>A0A5N6TQR3</accession>
<dbReference type="AlphaFoldDB" id="A0A5N6TQR3"/>
<dbReference type="InterPro" id="IPR037401">
    <property type="entry name" value="SnoaL-like"/>
</dbReference>
<evidence type="ECO:0000313" key="3">
    <source>
        <dbReference type="Proteomes" id="UP000325780"/>
    </source>
</evidence>
<evidence type="ECO:0000313" key="2">
    <source>
        <dbReference type="EMBL" id="KAE8148675.1"/>
    </source>
</evidence>
<sequence length="154" mass="17182">MSFQASLPALSEREAIVDAINRALLSFDAPDLSLFKSSFTEDAVLDLDGRVMNGIDALRAECWDRISKLDTTHTVSNLRVSHVPGESAAHVLATVMAQHYREGQGKQEGTSYLLAGCLYFVDVVKDESDGLWKVKHWRVKFNWIEGDWGVVRGE</sequence>
<dbReference type="OrthoDB" id="2148716at2759"/>
<organism evidence="2 3">
    <name type="scientific">Aspergillus avenaceus</name>
    <dbReference type="NCBI Taxonomy" id="36643"/>
    <lineage>
        <taxon>Eukaryota</taxon>
        <taxon>Fungi</taxon>
        <taxon>Dikarya</taxon>
        <taxon>Ascomycota</taxon>
        <taxon>Pezizomycotina</taxon>
        <taxon>Eurotiomycetes</taxon>
        <taxon>Eurotiomycetidae</taxon>
        <taxon>Eurotiales</taxon>
        <taxon>Aspergillaceae</taxon>
        <taxon>Aspergillus</taxon>
        <taxon>Aspergillus subgen. Circumdati</taxon>
    </lineage>
</organism>
<dbReference type="InterPro" id="IPR032710">
    <property type="entry name" value="NTF2-like_dom_sf"/>
</dbReference>
<feature type="domain" description="SnoaL-like" evidence="1">
    <location>
        <begin position="9"/>
        <end position="138"/>
    </location>
</feature>
<reference evidence="2 3" key="1">
    <citation type="submission" date="2019-04" db="EMBL/GenBank/DDBJ databases">
        <title>Friends and foes A comparative genomics study of 23 Aspergillus species from section Flavi.</title>
        <authorList>
            <consortium name="DOE Joint Genome Institute"/>
            <person name="Kjaerbolling I."/>
            <person name="Vesth T."/>
            <person name="Frisvad J.C."/>
            <person name="Nybo J.L."/>
            <person name="Theobald S."/>
            <person name="Kildgaard S."/>
            <person name="Isbrandt T."/>
            <person name="Kuo A."/>
            <person name="Sato A."/>
            <person name="Lyhne E.K."/>
            <person name="Kogle M.E."/>
            <person name="Wiebenga A."/>
            <person name="Kun R.S."/>
            <person name="Lubbers R.J."/>
            <person name="Makela M.R."/>
            <person name="Barry K."/>
            <person name="Chovatia M."/>
            <person name="Clum A."/>
            <person name="Daum C."/>
            <person name="Haridas S."/>
            <person name="He G."/>
            <person name="LaButti K."/>
            <person name="Lipzen A."/>
            <person name="Mondo S."/>
            <person name="Riley R."/>
            <person name="Salamov A."/>
            <person name="Simmons B.A."/>
            <person name="Magnuson J.K."/>
            <person name="Henrissat B."/>
            <person name="Mortensen U.H."/>
            <person name="Larsen T.O."/>
            <person name="Devries R.P."/>
            <person name="Grigoriev I.V."/>
            <person name="Machida M."/>
            <person name="Baker S.E."/>
            <person name="Andersen M.R."/>
        </authorList>
    </citation>
    <scope>NUCLEOTIDE SEQUENCE [LARGE SCALE GENOMIC DNA]</scope>
    <source>
        <strain evidence="2 3">IBT 18842</strain>
    </source>
</reference>
<dbReference type="Pfam" id="PF13577">
    <property type="entry name" value="SnoaL_4"/>
    <property type="match status" value="1"/>
</dbReference>
<name>A0A5N6TQR3_ASPAV</name>